<dbReference type="Proteomes" id="UP000075515">
    <property type="component" value="Unassembled WGS sequence"/>
</dbReference>
<reference evidence="2 3" key="1">
    <citation type="submission" date="2014-02" db="EMBL/GenBank/DDBJ databases">
        <title>The small core and large imbalanced accessory genome model reveals a collaborative survival strategy of Sorangium cellulosum strains in nature.</title>
        <authorList>
            <person name="Han K."/>
            <person name="Peng R."/>
            <person name="Blom J."/>
            <person name="Li Y.-Z."/>
        </authorList>
    </citation>
    <scope>NUCLEOTIDE SEQUENCE [LARGE SCALE GENOMIC DNA]</scope>
    <source>
        <strain evidence="2 3">So0149</strain>
    </source>
</reference>
<evidence type="ECO:0000256" key="1">
    <source>
        <dbReference type="SAM" id="MobiDB-lite"/>
    </source>
</evidence>
<gene>
    <name evidence="2" type="ORF">BE18_35455</name>
</gene>
<dbReference type="EMBL" id="JEMC01002587">
    <property type="protein sequence ID" value="KYF86287.1"/>
    <property type="molecule type" value="Genomic_DNA"/>
</dbReference>
<feature type="region of interest" description="Disordered" evidence="1">
    <location>
        <begin position="51"/>
        <end position="102"/>
    </location>
</feature>
<sequence>MRQRGGITSIIESIREIGLIEPIIVRRDTPCRATSTMSRAPIRGVTLSMPSKSLSHVPAASPGRTPPHLVRKNQASMSRGLSPTSMPGAGDDFVKSFAHRDL</sequence>
<evidence type="ECO:0000313" key="3">
    <source>
        <dbReference type="Proteomes" id="UP000075515"/>
    </source>
</evidence>
<proteinExistence type="predicted"/>
<protein>
    <submittedName>
        <fullName evidence="2">Uncharacterized protein</fullName>
    </submittedName>
</protein>
<dbReference type="AlphaFoldDB" id="A0A150S1G9"/>
<evidence type="ECO:0000313" key="2">
    <source>
        <dbReference type="EMBL" id="KYF86287.1"/>
    </source>
</evidence>
<organism evidence="2 3">
    <name type="scientific">Sorangium cellulosum</name>
    <name type="common">Polyangium cellulosum</name>
    <dbReference type="NCBI Taxonomy" id="56"/>
    <lineage>
        <taxon>Bacteria</taxon>
        <taxon>Pseudomonadati</taxon>
        <taxon>Myxococcota</taxon>
        <taxon>Polyangia</taxon>
        <taxon>Polyangiales</taxon>
        <taxon>Polyangiaceae</taxon>
        <taxon>Sorangium</taxon>
    </lineage>
</organism>
<comment type="caution">
    <text evidence="2">The sequence shown here is derived from an EMBL/GenBank/DDBJ whole genome shotgun (WGS) entry which is preliminary data.</text>
</comment>
<feature type="compositionally biased region" description="Basic and acidic residues" evidence="1">
    <location>
        <begin position="92"/>
        <end position="102"/>
    </location>
</feature>
<feature type="compositionally biased region" description="Polar residues" evidence="1">
    <location>
        <begin position="73"/>
        <end position="85"/>
    </location>
</feature>
<name>A0A150S1G9_SORCE</name>
<accession>A0A150S1G9</accession>